<dbReference type="Gene3D" id="3.40.630.30">
    <property type="match status" value="1"/>
</dbReference>
<keyword evidence="5" id="KW-1185">Reference proteome</keyword>
<accession>A0A919JY06</accession>
<dbReference type="SUPFAM" id="SSF53383">
    <property type="entry name" value="PLP-dependent transferases"/>
    <property type="match status" value="1"/>
</dbReference>
<dbReference type="Pfam" id="PF01041">
    <property type="entry name" value="DegT_DnrJ_EryC1"/>
    <property type="match status" value="2"/>
</dbReference>
<evidence type="ECO:0000313" key="4">
    <source>
        <dbReference type="EMBL" id="GIE97306.1"/>
    </source>
</evidence>
<comment type="cofactor">
    <cofactor evidence="1">
        <name>pyridoxal 5'-phosphate</name>
        <dbReference type="ChEBI" id="CHEBI:597326"/>
    </cofactor>
</comment>
<dbReference type="PANTHER" id="PTHR30244">
    <property type="entry name" value="TRANSAMINASE"/>
    <property type="match status" value="1"/>
</dbReference>
<dbReference type="Gene3D" id="3.40.640.10">
    <property type="entry name" value="Type I PLP-dependent aspartate aminotransferase-like (Major domain)"/>
    <property type="match status" value="1"/>
</dbReference>
<keyword evidence="2" id="KW-0663">Pyridoxal phosphate</keyword>
<comment type="similarity">
    <text evidence="2">Belongs to the DegT/DnrJ/EryC1 family.</text>
</comment>
<dbReference type="GO" id="GO:0008483">
    <property type="term" value="F:transaminase activity"/>
    <property type="evidence" value="ECO:0007669"/>
    <property type="project" value="TreeGrafter"/>
</dbReference>
<reference evidence="4" key="1">
    <citation type="submission" date="2021-01" db="EMBL/GenBank/DDBJ databases">
        <title>Whole genome shotgun sequence of Actinoplanes rishiriensis NBRC 108556.</title>
        <authorList>
            <person name="Komaki H."/>
            <person name="Tamura T."/>
        </authorList>
    </citation>
    <scope>NUCLEOTIDE SEQUENCE</scope>
    <source>
        <strain evidence="4">NBRC 108556</strain>
    </source>
</reference>
<dbReference type="SUPFAM" id="SSF55729">
    <property type="entry name" value="Acyl-CoA N-acyltransferases (Nat)"/>
    <property type="match status" value="1"/>
</dbReference>
<dbReference type="InterPro" id="IPR000182">
    <property type="entry name" value="GNAT_dom"/>
</dbReference>
<dbReference type="Gene3D" id="3.90.1150.10">
    <property type="entry name" value="Aspartate Aminotransferase, domain 1"/>
    <property type="match status" value="1"/>
</dbReference>
<dbReference type="InterPro" id="IPR016181">
    <property type="entry name" value="Acyl_CoA_acyltransferase"/>
</dbReference>
<comment type="caution">
    <text evidence="4">The sequence shown here is derived from an EMBL/GenBank/DDBJ whole genome shotgun (WGS) entry which is preliminary data.</text>
</comment>
<evidence type="ECO:0000256" key="2">
    <source>
        <dbReference type="RuleBase" id="RU004508"/>
    </source>
</evidence>
<dbReference type="GO" id="GO:0030170">
    <property type="term" value="F:pyridoxal phosphate binding"/>
    <property type="evidence" value="ECO:0007669"/>
    <property type="project" value="TreeGrafter"/>
</dbReference>
<dbReference type="GO" id="GO:0016747">
    <property type="term" value="F:acyltransferase activity, transferring groups other than amino-acyl groups"/>
    <property type="evidence" value="ECO:0007669"/>
    <property type="project" value="InterPro"/>
</dbReference>
<gene>
    <name evidence="4" type="ORF">Ari01nite_47710</name>
</gene>
<feature type="domain" description="N-acetyltransferase" evidence="3">
    <location>
        <begin position="372"/>
        <end position="560"/>
    </location>
</feature>
<dbReference type="InterPro" id="IPR015421">
    <property type="entry name" value="PyrdxlP-dep_Trfase_major"/>
</dbReference>
<evidence type="ECO:0000256" key="1">
    <source>
        <dbReference type="ARBA" id="ARBA00001933"/>
    </source>
</evidence>
<evidence type="ECO:0000259" key="3">
    <source>
        <dbReference type="PROSITE" id="PS51186"/>
    </source>
</evidence>
<dbReference type="Pfam" id="PF00583">
    <property type="entry name" value="Acetyltransf_1"/>
    <property type="match status" value="1"/>
</dbReference>
<dbReference type="InterPro" id="IPR015422">
    <property type="entry name" value="PyrdxlP-dep_Trfase_small"/>
</dbReference>
<name>A0A919JY06_9ACTN</name>
<dbReference type="InterPro" id="IPR000653">
    <property type="entry name" value="DegT/StrS_aminotransferase"/>
</dbReference>
<dbReference type="InterPro" id="IPR015424">
    <property type="entry name" value="PyrdxlP-dep_Trfase"/>
</dbReference>
<dbReference type="CDD" id="cd04301">
    <property type="entry name" value="NAT_SF"/>
    <property type="match status" value="1"/>
</dbReference>
<evidence type="ECO:0000313" key="5">
    <source>
        <dbReference type="Proteomes" id="UP000636960"/>
    </source>
</evidence>
<dbReference type="PANTHER" id="PTHR30244:SF34">
    <property type="entry name" value="DTDP-4-AMINO-4,6-DIDEOXYGALACTOSE TRANSAMINASE"/>
    <property type="match status" value="1"/>
</dbReference>
<proteinExistence type="inferred from homology"/>
<sequence>MRPVTFHYYRGRVALHAILRGLGVAPGDEVVVQAYTCAAVVEPLRRLGVTPVFVDIDPLTYGLDAGKLAAALTGRTRAVIVQHTFGIPVDMAAVTAVAGPAGVPVIEDCAHVTGPVTVRGVAAFFSYEWGKPIVAGVGGTAVVADPDLAATMRRQYARYREPPLRRELIMQAQYTAHRTVSRLGVTWRLRDLYRKLAGLGLVVGSYAADPGDSPEYAWRMTRTVRWRLGRRTAEARKQIARRTDLTHRYRAGLEQLSLLTPPPTGAPLLRMPVPVTDKAGIVKAAARQRIEVGDWFTTPVHPLSGEALAAAGYTEGTCPNAEWAANHVISFPIRAGVRDADADRGVGLLADWMGEASGLPRIRIRGGPFTDEQVRAVARMHATEVAQGFLSSLGVPALELLYRHVAASKYCAMFVAERGNEPVGYICGTRDTAALYREFVLHRWWVAVPALAPKLLRPSRIARTIETLRYPRAAMPADLPRAEVINFVVHPDCRGLGVAQALFRQLTRWFADQGETAVKIVTGEQQGRAHGFYEKSGAALVGRTSVHRGVPSRIYRYGLDRVHT</sequence>
<dbReference type="AlphaFoldDB" id="A0A919JY06"/>
<protein>
    <recommendedName>
        <fullName evidence="3">N-acetyltransferase domain-containing protein</fullName>
    </recommendedName>
</protein>
<organism evidence="4 5">
    <name type="scientific">Paractinoplanes rishiriensis</name>
    <dbReference type="NCBI Taxonomy" id="1050105"/>
    <lineage>
        <taxon>Bacteria</taxon>
        <taxon>Bacillati</taxon>
        <taxon>Actinomycetota</taxon>
        <taxon>Actinomycetes</taxon>
        <taxon>Micromonosporales</taxon>
        <taxon>Micromonosporaceae</taxon>
        <taxon>Paractinoplanes</taxon>
    </lineage>
</organism>
<dbReference type="RefSeq" id="WP_203784138.1">
    <property type="nucleotide sequence ID" value="NZ_BOMV01000056.1"/>
</dbReference>
<dbReference type="PROSITE" id="PS51186">
    <property type="entry name" value="GNAT"/>
    <property type="match status" value="1"/>
</dbReference>
<dbReference type="Proteomes" id="UP000636960">
    <property type="component" value="Unassembled WGS sequence"/>
</dbReference>
<dbReference type="GO" id="GO:0000271">
    <property type="term" value="P:polysaccharide biosynthetic process"/>
    <property type="evidence" value="ECO:0007669"/>
    <property type="project" value="TreeGrafter"/>
</dbReference>
<dbReference type="EMBL" id="BOMV01000056">
    <property type="protein sequence ID" value="GIE97306.1"/>
    <property type="molecule type" value="Genomic_DNA"/>
</dbReference>